<organism evidence="4 5">
    <name type="scientific">Prunus avium</name>
    <name type="common">Cherry</name>
    <name type="synonym">Cerasus avium</name>
    <dbReference type="NCBI Taxonomy" id="42229"/>
    <lineage>
        <taxon>Eukaryota</taxon>
        <taxon>Viridiplantae</taxon>
        <taxon>Streptophyta</taxon>
        <taxon>Embryophyta</taxon>
        <taxon>Tracheophyta</taxon>
        <taxon>Spermatophyta</taxon>
        <taxon>Magnoliopsida</taxon>
        <taxon>eudicotyledons</taxon>
        <taxon>Gunneridae</taxon>
        <taxon>Pentapetalae</taxon>
        <taxon>rosids</taxon>
        <taxon>fabids</taxon>
        <taxon>Rosales</taxon>
        <taxon>Rosaceae</taxon>
        <taxon>Amygdaloideae</taxon>
        <taxon>Amygdaleae</taxon>
        <taxon>Prunus</taxon>
    </lineage>
</organism>
<evidence type="ECO:0000256" key="1">
    <source>
        <dbReference type="ARBA" id="ARBA00022741"/>
    </source>
</evidence>
<dbReference type="AlphaFoldDB" id="A0A6P5RCL1"/>
<dbReference type="Gene3D" id="1.10.510.10">
    <property type="entry name" value="Transferase(Phosphotransferase) domain 1"/>
    <property type="match status" value="1"/>
</dbReference>
<protein>
    <submittedName>
        <fullName evidence="5">Probable receptor-like protein kinase At1g80640 isoform X1</fullName>
    </submittedName>
</protein>
<keyword evidence="4" id="KW-1185">Reference proteome</keyword>
<dbReference type="GO" id="GO:0004672">
    <property type="term" value="F:protein kinase activity"/>
    <property type="evidence" value="ECO:0007669"/>
    <property type="project" value="InterPro"/>
</dbReference>
<evidence type="ECO:0000256" key="2">
    <source>
        <dbReference type="ARBA" id="ARBA00022840"/>
    </source>
</evidence>
<dbReference type="Pfam" id="PF07714">
    <property type="entry name" value="PK_Tyr_Ser-Thr"/>
    <property type="match status" value="1"/>
</dbReference>
<dbReference type="PANTHER" id="PTHR27001:SF811">
    <property type="entry name" value="SERINE_THREONINE-PROTEIN KINASE CDG1-LIKE"/>
    <property type="match status" value="1"/>
</dbReference>
<feature type="domain" description="Protein kinase" evidence="3">
    <location>
        <begin position="256"/>
        <end position="516"/>
    </location>
</feature>
<dbReference type="SUPFAM" id="SSF56112">
    <property type="entry name" value="Protein kinase-like (PK-like)"/>
    <property type="match status" value="1"/>
</dbReference>
<dbReference type="InterPro" id="IPR000719">
    <property type="entry name" value="Prot_kinase_dom"/>
</dbReference>
<name>A0A6P5RCL1_PRUAV</name>
<dbReference type="RefSeq" id="XP_021800674.1">
    <property type="nucleotide sequence ID" value="XM_021944982.1"/>
</dbReference>
<reference evidence="5" key="1">
    <citation type="submission" date="2025-08" db="UniProtKB">
        <authorList>
            <consortium name="RefSeq"/>
        </authorList>
    </citation>
    <scope>IDENTIFICATION</scope>
</reference>
<evidence type="ECO:0000259" key="3">
    <source>
        <dbReference type="PROSITE" id="PS50011"/>
    </source>
</evidence>
<dbReference type="PROSITE" id="PS50011">
    <property type="entry name" value="PROTEIN_KINASE_DOM"/>
    <property type="match status" value="1"/>
</dbReference>
<dbReference type="InterPro" id="IPR011009">
    <property type="entry name" value="Kinase-like_dom_sf"/>
</dbReference>
<dbReference type="KEGG" id="pavi:110744941"/>
<dbReference type="Gene3D" id="3.30.200.20">
    <property type="entry name" value="Phosphorylase Kinase, domain 1"/>
    <property type="match status" value="1"/>
</dbReference>
<sequence length="523" mass="59279">MTSERQMSLLAARRSREAVVVAVDADRTKGTMEAVEWALKHVVRPRDIFLVLGVFNDQLPKKNSCFPFKLLMGIVTSGIWERLEFIDLEEVDPIELEEEFERKREQYRSSLQPLYDQCIRNEVRLVLKVAAGFCPARVAMDESQNLNTRWIVLDGHFRKSKVFLKGHLSCNIAVVKEKEFASLMLSNETEPEISPWNPKPKHPVEEDSEGFSIYQLIRNKCAPAPHPQSPCCPMSWRSGFPREFSHNELEAITNGFADGHISGALDGVVVYQGILQETSVLVKSYPETNKSFRSILKILSRVYHRNIMNLVGYCSTGASTFLIFDFPCLGNVEMNFQSDELARNLGWRVRWSIALEIGRSLRYLHEECVDGPIVHKSLRSYSVALSHGYSAMLCNFTTAEWLTSDFPPNEDLIAESPNLEGDERLSVDVHDYGKFLLELIVGKSARKDQSMIDWALPFLENGELCELMDSRVTETAGDARMVRHMAYAALRCLKIDSDHKLSISEALAIVRGDELANIQAVKI</sequence>
<dbReference type="GeneID" id="110744941"/>
<evidence type="ECO:0000313" key="5">
    <source>
        <dbReference type="RefSeq" id="XP_021800674.1"/>
    </source>
</evidence>
<keyword evidence="1" id="KW-0547">Nucleotide-binding</keyword>
<dbReference type="GO" id="GO:0005886">
    <property type="term" value="C:plasma membrane"/>
    <property type="evidence" value="ECO:0007669"/>
    <property type="project" value="TreeGrafter"/>
</dbReference>
<evidence type="ECO:0000313" key="4">
    <source>
        <dbReference type="Proteomes" id="UP000515124"/>
    </source>
</evidence>
<proteinExistence type="predicted"/>
<dbReference type="GO" id="GO:0005524">
    <property type="term" value="F:ATP binding"/>
    <property type="evidence" value="ECO:0007669"/>
    <property type="project" value="UniProtKB-KW"/>
</dbReference>
<gene>
    <name evidence="5" type="primary">LOC110744941</name>
</gene>
<dbReference type="PANTHER" id="PTHR27001">
    <property type="entry name" value="OS01G0253100 PROTEIN"/>
    <property type="match status" value="1"/>
</dbReference>
<dbReference type="InterPro" id="IPR001245">
    <property type="entry name" value="Ser-Thr/Tyr_kinase_cat_dom"/>
</dbReference>
<dbReference type="Proteomes" id="UP000515124">
    <property type="component" value="Unplaced"/>
</dbReference>
<keyword evidence="2" id="KW-0067">ATP-binding</keyword>
<accession>A0A6P5RCL1</accession>